<reference evidence="3" key="1">
    <citation type="journal article" date="2015" name="PLoS Genet.">
        <title>The dynamic genome and transcriptome of the human fungal pathogen Blastomyces and close relative Emmonsia.</title>
        <authorList>
            <person name="Munoz J.F."/>
            <person name="Gauthier G.M."/>
            <person name="Desjardins C.A."/>
            <person name="Gallo J.E."/>
            <person name="Holder J."/>
            <person name="Sullivan T.D."/>
            <person name="Marty A.J."/>
            <person name="Carmen J.C."/>
            <person name="Chen Z."/>
            <person name="Ding L."/>
            <person name="Gujja S."/>
            <person name="Magrini V."/>
            <person name="Misas E."/>
            <person name="Mitreva M."/>
            <person name="Priest M."/>
            <person name="Saif S."/>
            <person name="Whiston E.A."/>
            <person name="Young S."/>
            <person name="Zeng Q."/>
            <person name="Goldman W.E."/>
            <person name="Mardis E.R."/>
            <person name="Taylor J.W."/>
            <person name="McEwen J.G."/>
            <person name="Clay O.K."/>
            <person name="Klein B.S."/>
            <person name="Cuomo C.A."/>
        </authorList>
    </citation>
    <scope>NUCLEOTIDE SEQUENCE [LARGE SCALE GENOMIC DNA]</scope>
    <source>
        <strain evidence="3">UAMH 139</strain>
    </source>
</reference>
<keyword evidence="3" id="KW-1185">Reference proteome</keyword>
<gene>
    <name evidence="2" type="ORF">EMPG_15745</name>
</gene>
<feature type="non-terminal residue" evidence="2">
    <location>
        <position position="1"/>
    </location>
</feature>
<evidence type="ECO:0000256" key="1">
    <source>
        <dbReference type="SAM" id="Phobius"/>
    </source>
</evidence>
<evidence type="ECO:0000313" key="2">
    <source>
        <dbReference type="EMBL" id="KLJ08820.1"/>
    </source>
</evidence>
<sequence>IIETSFLKRVKIYRAHLFKEFNNITAIIYDKSNYIFIEYLIAICVKYICLKYINIFNFIFFNKLLNSFIKK</sequence>
<feature type="transmembrane region" description="Helical" evidence="1">
    <location>
        <begin position="39"/>
        <end position="61"/>
    </location>
</feature>
<dbReference type="EMBL" id="LDEV01002510">
    <property type="protein sequence ID" value="KLJ08820.1"/>
    <property type="molecule type" value="Genomic_DNA"/>
</dbReference>
<organism evidence="2 3">
    <name type="scientific">Blastomyces silverae</name>
    <dbReference type="NCBI Taxonomy" id="2060906"/>
    <lineage>
        <taxon>Eukaryota</taxon>
        <taxon>Fungi</taxon>
        <taxon>Dikarya</taxon>
        <taxon>Ascomycota</taxon>
        <taxon>Pezizomycotina</taxon>
        <taxon>Eurotiomycetes</taxon>
        <taxon>Eurotiomycetidae</taxon>
        <taxon>Onygenales</taxon>
        <taxon>Ajellomycetaceae</taxon>
        <taxon>Blastomyces</taxon>
    </lineage>
</organism>
<proteinExistence type="predicted"/>
<name>A0A0H1BBW1_9EURO</name>
<evidence type="ECO:0000313" key="3">
    <source>
        <dbReference type="Proteomes" id="UP000053573"/>
    </source>
</evidence>
<protein>
    <submittedName>
        <fullName evidence="2">Uncharacterized protein</fullName>
    </submittedName>
</protein>
<keyword evidence="1" id="KW-0812">Transmembrane</keyword>
<comment type="caution">
    <text evidence="2">The sequence shown here is derived from an EMBL/GenBank/DDBJ whole genome shotgun (WGS) entry which is preliminary data.</text>
</comment>
<keyword evidence="1" id="KW-0472">Membrane</keyword>
<accession>A0A0H1BBW1</accession>
<dbReference type="Proteomes" id="UP000053573">
    <property type="component" value="Unassembled WGS sequence"/>
</dbReference>
<keyword evidence="1" id="KW-1133">Transmembrane helix</keyword>
<dbReference type="AlphaFoldDB" id="A0A0H1BBW1"/>